<evidence type="ECO:0000313" key="1">
    <source>
        <dbReference type="EMBL" id="KAH1047540.1"/>
    </source>
</evidence>
<sequence length="70" mass="7901">MNREVVAALAVSDFDCLSRSSSNTLSSKYSNSKTCFSCPPEDELPLSKLLWTFTNTPLEFQENSFSTWKL</sequence>
<protein>
    <submittedName>
        <fullName evidence="1">Uncharacterized protein</fullName>
    </submittedName>
</protein>
<comment type="caution">
    <text evidence="1">The sequence shown here is derived from an EMBL/GenBank/DDBJ whole genome shotgun (WGS) entry which is preliminary data.</text>
</comment>
<reference evidence="1 2" key="1">
    <citation type="journal article" date="2021" name="Plant Biotechnol. J.">
        <title>Multi-omics assisted identification of the key and species-specific regulatory components of drought-tolerant mechanisms in Gossypium stocksii.</title>
        <authorList>
            <person name="Yu D."/>
            <person name="Ke L."/>
            <person name="Zhang D."/>
            <person name="Wu Y."/>
            <person name="Sun Y."/>
            <person name="Mei J."/>
            <person name="Sun J."/>
            <person name="Sun Y."/>
        </authorList>
    </citation>
    <scope>NUCLEOTIDE SEQUENCE [LARGE SCALE GENOMIC DNA]</scope>
    <source>
        <strain evidence="2">cv. E1</strain>
        <tissue evidence="1">Leaf</tissue>
    </source>
</reference>
<keyword evidence="2" id="KW-1185">Reference proteome</keyword>
<dbReference type="EMBL" id="JAIQCV010000011">
    <property type="protein sequence ID" value="KAH1047540.1"/>
    <property type="molecule type" value="Genomic_DNA"/>
</dbReference>
<proteinExistence type="predicted"/>
<evidence type="ECO:0000313" key="2">
    <source>
        <dbReference type="Proteomes" id="UP000828251"/>
    </source>
</evidence>
<name>A0A9D3ZMS4_9ROSI</name>
<gene>
    <name evidence="1" type="ORF">J1N35_038324</name>
</gene>
<organism evidence="1 2">
    <name type="scientific">Gossypium stocksii</name>
    <dbReference type="NCBI Taxonomy" id="47602"/>
    <lineage>
        <taxon>Eukaryota</taxon>
        <taxon>Viridiplantae</taxon>
        <taxon>Streptophyta</taxon>
        <taxon>Embryophyta</taxon>
        <taxon>Tracheophyta</taxon>
        <taxon>Spermatophyta</taxon>
        <taxon>Magnoliopsida</taxon>
        <taxon>eudicotyledons</taxon>
        <taxon>Gunneridae</taxon>
        <taxon>Pentapetalae</taxon>
        <taxon>rosids</taxon>
        <taxon>malvids</taxon>
        <taxon>Malvales</taxon>
        <taxon>Malvaceae</taxon>
        <taxon>Malvoideae</taxon>
        <taxon>Gossypium</taxon>
    </lineage>
</organism>
<dbReference type="Proteomes" id="UP000828251">
    <property type="component" value="Unassembled WGS sequence"/>
</dbReference>
<accession>A0A9D3ZMS4</accession>
<dbReference type="AlphaFoldDB" id="A0A9D3ZMS4"/>